<evidence type="ECO:0000256" key="11">
    <source>
        <dbReference type="ARBA" id="ARBA00023204"/>
    </source>
</evidence>
<organism evidence="14 15">
    <name type="scientific">Mycolicibacterium frederiksbergense</name>
    <dbReference type="NCBI Taxonomy" id="117567"/>
    <lineage>
        <taxon>Bacteria</taxon>
        <taxon>Bacillati</taxon>
        <taxon>Actinomycetota</taxon>
        <taxon>Actinomycetes</taxon>
        <taxon>Mycobacteriales</taxon>
        <taxon>Mycobacteriaceae</taxon>
        <taxon>Mycolicibacterium</taxon>
    </lineage>
</organism>
<dbReference type="SUPFAM" id="SSF48150">
    <property type="entry name" value="DNA-glycosylase"/>
    <property type="match status" value="1"/>
</dbReference>
<accession>A0ABT6L078</accession>
<evidence type="ECO:0000256" key="4">
    <source>
        <dbReference type="ARBA" id="ARBA00012045"/>
    </source>
</evidence>
<keyword evidence="12 14" id="KW-0326">Glycosidase</keyword>
<evidence type="ECO:0000256" key="6">
    <source>
        <dbReference type="ARBA" id="ARBA00022723"/>
    </source>
</evidence>
<dbReference type="Proteomes" id="UP001160130">
    <property type="component" value="Unassembled WGS sequence"/>
</dbReference>
<evidence type="ECO:0000313" key="15">
    <source>
        <dbReference type="Proteomes" id="UP001160130"/>
    </source>
</evidence>
<sequence length="306" mass="33654">MSIDTNDLVRWYTHAQRDLPWRRPEVTAWQILVSEFMLQQTPVARVEPIWLAWIDRWPTPSATAAAGSAEVLRAWGKLGYPRRAKRLHECAVLISTEHGDEVPTDVETLLTLPGVGAYTARAVACFAYAANVPVVDTNVRRVVTRVLHGQADAPARAGDLDAVAALLPDDDTAPTFSAALMELGAVVCTARAPRCDSCPMRHCRWRSAGYPAATTTRRVQRYAGTDRQVRGKLLDVLRDTDSPVTRRELDVVWLSDTAQRDRALDSLLVDGLVEQTADGRFALAGEGEGDYAVASDSIAPQANRRR</sequence>
<gene>
    <name evidence="14" type="ORF">M2272_003000</name>
</gene>
<evidence type="ECO:0000256" key="2">
    <source>
        <dbReference type="ARBA" id="ARBA00001966"/>
    </source>
</evidence>
<keyword evidence="7" id="KW-0227">DNA damage</keyword>
<dbReference type="InterPro" id="IPR003265">
    <property type="entry name" value="HhH-GPD_domain"/>
</dbReference>
<evidence type="ECO:0000256" key="10">
    <source>
        <dbReference type="ARBA" id="ARBA00023014"/>
    </source>
</evidence>
<keyword evidence="15" id="KW-1185">Reference proteome</keyword>
<dbReference type="SMART" id="SM00478">
    <property type="entry name" value="ENDO3c"/>
    <property type="match status" value="1"/>
</dbReference>
<protein>
    <recommendedName>
        <fullName evidence="5">Adenine DNA glycosylase</fullName>
        <ecNumber evidence="4">3.2.2.31</ecNumber>
    </recommendedName>
</protein>
<evidence type="ECO:0000256" key="9">
    <source>
        <dbReference type="ARBA" id="ARBA00023004"/>
    </source>
</evidence>
<evidence type="ECO:0000256" key="3">
    <source>
        <dbReference type="ARBA" id="ARBA00008343"/>
    </source>
</evidence>
<evidence type="ECO:0000256" key="12">
    <source>
        <dbReference type="ARBA" id="ARBA00023295"/>
    </source>
</evidence>
<evidence type="ECO:0000256" key="5">
    <source>
        <dbReference type="ARBA" id="ARBA00022023"/>
    </source>
</evidence>
<comment type="caution">
    <text evidence="14">The sequence shown here is derived from an EMBL/GenBank/DDBJ whole genome shotgun (WGS) entry which is preliminary data.</text>
</comment>
<evidence type="ECO:0000256" key="8">
    <source>
        <dbReference type="ARBA" id="ARBA00022801"/>
    </source>
</evidence>
<dbReference type="EC" id="3.2.2.31" evidence="4"/>
<dbReference type="RefSeq" id="WP_280832978.1">
    <property type="nucleotide sequence ID" value="NZ_JARXVE010000004.1"/>
</dbReference>
<comment type="catalytic activity">
    <reaction evidence="1">
        <text>Hydrolyzes free adenine bases from 7,8-dihydro-8-oxoguanine:adenine mismatched double-stranded DNA, leaving an apurinic site.</text>
        <dbReference type="EC" id="3.2.2.31"/>
    </reaction>
</comment>
<dbReference type="GO" id="GO:0000701">
    <property type="term" value="F:purine-specific mismatch base pair DNA N-glycosylase activity"/>
    <property type="evidence" value="ECO:0007669"/>
    <property type="project" value="UniProtKB-EC"/>
</dbReference>
<keyword evidence="8 14" id="KW-0378">Hydrolase</keyword>
<evidence type="ECO:0000256" key="7">
    <source>
        <dbReference type="ARBA" id="ARBA00022763"/>
    </source>
</evidence>
<name>A0ABT6L078_9MYCO</name>
<dbReference type="InterPro" id="IPR011257">
    <property type="entry name" value="DNA_glycosylase"/>
</dbReference>
<dbReference type="PANTHER" id="PTHR42944">
    <property type="entry name" value="ADENINE DNA GLYCOSYLASE"/>
    <property type="match status" value="1"/>
</dbReference>
<dbReference type="SMART" id="SM00525">
    <property type="entry name" value="FES"/>
    <property type="match status" value="1"/>
</dbReference>
<dbReference type="PANTHER" id="PTHR42944:SF1">
    <property type="entry name" value="ADENINE DNA GLYCOSYLASE"/>
    <property type="match status" value="1"/>
</dbReference>
<evidence type="ECO:0000313" key="14">
    <source>
        <dbReference type="EMBL" id="MDH6196357.1"/>
    </source>
</evidence>
<dbReference type="CDD" id="cd00056">
    <property type="entry name" value="ENDO3c"/>
    <property type="match status" value="1"/>
</dbReference>
<dbReference type="Pfam" id="PF00633">
    <property type="entry name" value="HHH"/>
    <property type="match status" value="1"/>
</dbReference>
<keyword evidence="11" id="KW-0234">DNA repair</keyword>
<dbReference type="InterPro" id="IPR000445">
    <property type="entry name" value="HhH_motif"/>
</dbReference>
<comment type="similarity">
    <text evidence="3">Belongs to the Nth/MutY family.</text>
</comment>
<proteinExistence type="inferred from homology"/>
<keyword evidence="9" id="KW-0408">Iron</keyword>
<reference evidence="14 15" key="1">
    <citation type="submission" date="2023-04" db="EMBL/GenBank/DDBJ databases">
        <title>Forest soil microbial communities from Buena Vista Peninsula, Colon Province, Panama.</title>
        <authorList>
            <person name="Bouskill N."/>
        </authorList>
    </citation>
    <scope>NUCLEOTIDE SEQUENCE [LARGE SCALE GENOMIC DNA]</scope>
    <source>
        <strain evidence="14 15">AC80</strain>
    </source>
</reference>
<dbReference type="InterPro" id="IPR044298">
    <property type="entry name" value="MIG/MutY"/>
</dbReference>
<evidence type="ECO:0000256" key="1">
    <source>
        <dbReference type="ARBA" id="ARBA00000843"/>
    </source>
</evidence>
<evidence type="ECO:0000259" key="13">
    <source>
        <dbReference type="SMART" id="SM00478"/>
    </source>
</evidence>
<dbReference type="Pfam" id="PF00730">
    <property type="entry name" value="HhH-GPD"/>
    <property type="match status" value="1"/>
</dbReference>
<dbReference type="InterPro" id="IPR003651">
    <property type="entry name" value="Endonuclease3_FeS-loop_motif"/>
</dbReference>
<dbReference type="Gene3D" id="1.10.1670.10">
    <property type="entry name" value="Helix-hairpin-Helix base-excision DNA repair enzymes (C-terminal)"/>
    <property type="match status" value="1"/>
</dbReference>
<keyword evidence="10" id="KW-0411">Iron-sulfur</keyword>
<dbReference type="EMBL" id="JARXVE010000004">
    <property type="protein sequence ID" value="MDH6196357.1"/>
    <property type="molecule type" value="Genomic_DNA"/>
</dbReference>
<dbReference type="InterPro" id="IPR023170">
    <property type="entry name" value="HhH_base_excis_C"/>
</dbReference>
<dbReference type="Gene3D" id="1.10.340.30">
    <property type="entry name" value="Hypothetical protein, domain 2"/>
    <property type="match status" value="1"/>
</dbReference>
<comment type="cofactor">
    <cofactor evidence="2">
        <name>[4Fe-4S] cluster</name>
        <dbReference type="ChEBI" id="CHEBI:49883"/>
    </cofactor>
</comment>
<keyword evidence="6" id="KW-0479">Metal-binding</keyword>
<feature type="domain" description="HhH-GPD" evidence="13">
    <location>
        <begin position="37"/>
        <end position="186"/>
    </location>
</feature>